<dbReference type="PANTHER" id="PTHR46732">
    <property type="entry name" value="ATP-DEPENDENT PROTEASE LA (LON) DOMAIN PROTEIN"/>
    <property type="match status" value="1"/>
</dbReference>
<dbReference type="InterPro" id="IPR046336">
    <property type="entry name" value="Lon_prtase_N_sf"/>
</dbReference>
<dbReference type="PANTHER" id="PTHR46732:SF8">
    <property type="entry name" value="ATP-DEPENDENT PROTEASE LA (LON) DOMAIN PROTEIN"/>
    <property type="match status" value="1"/>
</dbReference>
<gene>
    <name evidence="2" type="ORF">UFOPK1835_01750</name>
</gene>
<dbReference type="AlphaFoldDB" id="A0A6J6I9R9"/>
<dbReference type="EMBL" id="CAEZUP010000098">
    <property type="protein sequence ID" value="CAB4620575.1"/>
    <property type="molecule type" value="Genomic_DNA"/>
</dbReference>
<sequence length="219" mass="23638">MTGSDGIPVGGQVVPMFPLGSVLFPGMPLQLQVFEERYVRMVEQCLASGSGFGVVLIERGSEVGGGDVRSGLGTLAVIEDTRKFPDGIWSVVARGTRRLRIIEWLEDAPYPRAVVADWSDEAPSLDPASLVQRCAEQLVTYMRRVTGDSAPVHIDFSGLSADSSEAAWQLCSISPIGALDRQKLLASPDPQSRLEILSLLLIEQQELLDLGGHSSGEFE</sequence>
<dbReference type="SMART" id="SM00464">
    <property type="entry name" value="LON"/>
    <property type="match status" value="1"/>
</dbReference>
<dbReference type="Gene3D" id="2.30.130.40">
    <property type="entry name" value="LON domain-like"/>
    <property type="match status" value="1"/>
</dbReference>
<feature type="domain" description="Lon N-terminal" evidence="1">
    <location>
        <begin position="11"/>
        <end position="205"/>
    </location>
</feature>
<dbReference type="PROSITE" id="PS51787">
    <property type="entry name" value="LON_N"/>
    <property type="match status" value="1"/>
</dbReference>
<dbReference type="Pfam" id="PF02190">
    <property type="entry name" value="LON_substr_bdg"/>
    <property type="match status" value="1"/>
</dbReference>
<evidence type="ECO:0000313" key="2">
    <source>
        <dbReference type="EMBL" id="CAB4620575.1"/>
    </source>
</evidence>
<name>A0A6J6I9R9_9ZZZZ</name>
<proteinExistence type="predicted"/>
<reference evidence="2" key="1">
    <citation type="submission" date="2020-05" db="EMBL/GenBank/DDBJ databases">
        <authorList>
            <person name="Chiriac C."/>
            <person name="Salcher M."/>
            <person name="Ghai R."/>
            <person name="Kavagutti S V."/>
        </authorList>
    </citation>
    <scope>NUCLEOTIDE SEQUENCE</scope>
</reference>
<dbReference type="InterPro" id="IPR015947">
    <property type="entry name" value="PUA-like_sf"/>
</dbReference>
<organism evidence="2">
    <name type="scientific">freshwater metagenome</name>
    <dbReference type="NCBI Taxonomy" id="449393"/>
    <lineage>
        <taxon>unclassified sequences</taxon>
        <taxon>metagenomes</taxon>
        <taxon>ecological metagenomes</taxon>
    </lineage>
</organism>
<dbReference type="SUPFAM" id="SSF88697">
    <property type="entry name" value="PUA domain-like"/>
    <property type="match status" value="1"/>
</dbReference>
<evidence type="ECO:0000259" key="1">
    <source>
        <dbReference type="PROSITE" id="PS51787"/>
    </source>
</evidence>
<accession>A0A6J6I9R9</accession>
<protein>
    <submittedName>
        <fullName evidence="2">Unannotated protein</fullName>
    </submittedName>
</protein>
<dbReference type="InterPro" id="IPR003111">
    <property type="entry name" value="Lon_prtase_N"/>
</dbReference>